<evidence type="ECO:0000256" key="6">
    <source>
        <dbReference type="ARBA" id="ARBA00023098"/>
    </source>
</evidence>
<dbReference type="Proteomes" id="UP000245433">
    <property type="component" value="Unassembled WGS sequence"/>
</dbReference>
<evidence type="ECO:0000256" key="5">
    <source>
        <dbReference type="ARBA" id="ARBA00022946"/>
    </source>
</evidence>
<evidence type="ECO:0000256" key="7">
    <source>
        <dbReference type="ARBA" id="ARBA00023160"/>
    </source>
</evidence>
<dbReference type="PANTHER" id="PTHR31727">
    <property type="entry name" value="OLEOYL-ACYL CARRIER PROTEIN THIOESTERASE 1, CHLOROPLASTIC"/>
    <property type="match status" value="1"/>
</dbReference>
<proteinExistence type="inferred from homology"/>
<keyword evidence="5" id="KW-0809">Transit peptide</keyword>
<dbReference type="SUPFAM" id="SSF54637">
    <property type="entry name" value="Thioesterase/thiol ester dehydrase-isomerase"/>
    <property type="match status" value="2"/>
</dbReference>
<gene>
    <name evidence="10" type="ORF">C7384_10652</name>
</gene>
<evidence type="ECO:0000259" key="8">
    <source>
        <dbReference type="Pfam" id="PF01643"/>
    </source>
</evidence>
<keyword evidence="3 10" id="KW-0378">Hydrolase</keyword>
<dbReference type="Pfam" id="PF01643">
    <property type="entry name" value="Acyl-ACP_TE"/>
    <property type="match status" value="1"/>
</dbReference>
<keyword evidence="11" id="KW-1185">Reference proteome</keyword>
<evidence type="ECO:0000313" key="10">
    <source>
        <dbReference type="EMBL" id="PVY83740.1"/>
    </source>
</evidence>
<dbReference type="InterPro" id="IPR045023">
    <property type="entry name" value="FATA/B"/>
</dbReference>
<dbReference type="InterPro" id="IPR029069">
    <property type="entry name" value="HotDog_dom_sf"/>
</dbReference>
<feature type="domain" description="Acyl-ACP thioesterase-like C-terminal" evidence="9">
    <location>
        <begin position="151"/>
        <end position="244"/>
    </location>
</feature>
<name>A0A2U1D7U0_9LACO</name>
<dbReference type="EMBL" id="QEKT01000006">
    <property type="protein sequence ID" value="PVY83740.1"/>
    <property type="molecule type" value="Genomic_DNA"/>
</dbReference>
<dbReference type="Pfam" id="PF20791">
    <property type="entry name" value="Acyl-ACP_TE_C"/>
    <property type="match status" value="1"/>
</dbReference>
<evidence type="ECO:0000256" key="1">
    <source>
        <dbReference type="ARBA" id="ARBA00006500"/>
    </source>
</evidence>
<dbReference type="RefSeq" id="WP_089938928.1">
    <property type="nucleotide sequence ID" value="NZ_CAKOEX010000005.1"/>
</dbReference>
<protein>
    <submittedName>
        <fullName evidence="10">Medium-chain acyl-[acyl-carrier-protein] hydrolase</fullName>
    </submittedName>
</protein>
<keyword evidence="2" id="KW-0444">Lipid biosynthesis</keyword>
<keyword evidence="7" id="KW-0275">Fatty acid biosynthesis</keyword>
<evidence type="ECO:0000313" key="11">
    <source>
        <dbReference type="Proteomes" id="UP000245433"/>
    </source>
</evidence>
<organism evidence="10 11">
    <name type="scientific">Convivina intestini</name>
    <dbReference type="NCBI Taxonomy" id="1505726"/>
    <lineage>
        <taxon>Bacteria</taxon>
        <taxon>Bacillati</taxon>
        <taxon>Bacillota</taxon>
        <taxon>Bacilli</taxon>
        <taxon>Lactobacillales</taxon>
        <taxon>Lactobacillaceae</taxon>
        <taxon>Convivina</taxon>
    </lineage>
</organism>
<dbReference type="InterPro" id="IPR002864">
    <property type="entry name" value="Acyl-ACP_thioesterase_NHD"/>
</dbReference>
<dbReference type="CDD" id="cd00586">
    <property type="entry name" value="4HBT"/>
    <property type="match status" value="2"/>
</dbReference>
<comment type="caution">
    <text evidence="10">The sequence shown here is derived from an EMBL/GenBank/DDBJ whole genome shotgun (WGS) entry which is preliminary data.</text>
</comment>
<evidence type="ECO:0000256" key="3">
    <source>
        <dbReference type="ARBA" id="ARBA00022801"/>
    </source>
</evidence>
<feature type="domain" description="Acyl-ACP thioesterase N-terminal hotdog" evidence="8">
    <location>
        <begin position="6"/>
        <end position="133"/>
    </location>
</feature>
<evidence type="ECO:0000256" key="2">
    <source>
        <dbReference type="ARBA" id="ARBA00022516"/>
    </source>
</evidence>
<keyword evidence="4" id="KW-0276">Fatty acid metabolism</keyword>
<keyword evidence="6" id="KW-0443">Lipid metabolism</keyword>
<sequence>MVDESVFEIERCVEYYEADRHGRLSLPMIVNLAVLASKKQGDILNIGQATTQARGLGWVILQYDLHVYRRPEVNESIRLQTTVGHFNPFFAQRSFKILDEQGEELVNINSLWALIDIEKRHMVRLPLDLVEPYGAVAAKRLNRIPNPSKIKADETVQEQRYRVRYLDIDANQHVNNSKYFEWMEDVMGADFLETHEVTRINLKFENEVHLNQTVVSQVVKGDNYSRHRIQTDNTVSAEAEFEWRSIDQ</sequence>
<dbReference type="OrthoDB" id="9801517at2"/>
<dbReference type="Gene3D" id="3.10.129.10">
    <property type="entry name" value="Hotdog Thioesterase"/>
    <property type="match status" value="1"/>
</dbReference>
<comment type="similarity">
    <text evidence="1">Belongs to the acyl-ACP thioesterase family.</text>
</comment>
<accession>A0A2U1D7U0</accession>
<dbReference type="AlphaFoldDB" id="A0A2U1D7U0"/>
<reference evidence="10 11" key="1">
    <citation type="submission" date="2018-04" db="EMBL/GenBank/DDBJ databases">
        <title>Genomic Encyclopedia of Type Strains, Phase IV (KMG-IV): sequencing the most valuable type-strain genomes for metagenomic binning, comparative biology and taxonomic classification.</title>
        <authorList>
            <person name="Goeker M."/>
        </authorList>
    </citation>
    <scope>NUCLEOTIDE SEQUENCE [LARGE SCALE GENOMIC DNA]</scope>
    <source>
        <strain evidence="10 11">DSM 28795</strain>
    </source>
</reference>
<evidence type="ECO:0000256" key="4">
    <source>
        <dbReference type="ARBA" id="ARBA00022832"/>
    </source>
</evidence>
<dbReference type="GO" id="GO:0000036">
    <property type="term" value="F:acyl carrier activity"/>
    <property type="evidence" value="ECO:0007669"/>
    <property type="project" value="TreeGrafter"/>
</dbReference>
<dbReference type="GO" id="GO:0016297">
    <property type="term" value="F:fatty acyl-[ACP] hydrolase activity"/>
    <property type="evidence" value="ECO:0007669"/>
    <property type="project" value="InterPro"/>
</dbReference>
<evidence type="ECO:0000259" key="9">
    <source>
        <dbReference type="Pfam" id="PF20791"/>
    </source>
</evidence>
<dbReference type="InterPro" id="IPR049427">
    <property type="entry name" value="Acyl-ACP_TE_C"/>
</dbReference>
<dbReference type="PANTHER" id="PTHR31727:SF6">
    <property type="entry name" value="OLEOYL-ACYL CARRIER PROTEIN THIOESTERASE 1, CHLOROPLASTIC"/>
    <property type="match status" value="1"/>
</dbReference>